<keyword evidence="3" id="KW-1185">Reference proteome</keyword>
<accession>A0A8S1HU28</accession>
<proteinExistence type="predicted"/>
<name>A0A8S1HU28_9PELO</name>
<organism evidence="2 3">
    <name type="scientific">Caenorhabditis auriculariae</name>
    <dbReference type="NCBI Taxonomy" id="2777116"/>
    <lineage>
        <taxon>Eukaryota</taxon>
        <taxon>Metazoa</taxon>
        <taxon>Ecdysozoa</taxon>
        <taxon>Nematoda</taxon>
        <taxon>Chromadorea</taxon>
        <taxon>Rhabditida</taxon>
        <taxon>Rhabditina</taxon>
        <taxon>Rhabditomorpha</taxon>
        <taxon>Rhabditoidea</taxon>
        <taxon>Rhabditidae</taxon>
        <taxon>Peloderinae</taxon>
        <taxon>Caenorhabditis</taxon>
    </lineage>
</organism>
<keyword evidence="1" id="KW-1133">Transmembrane helix</keyword>
<keyword evidence="1" id="KW-0812">Transmembrane</keyword>
<comment type="caution">
    <text evidence="2">The sequence shown here is derived from an EMBL/GenBank/DDBJ whole genome shotgun (WGS) entry which is preliminary data.</text>
</comment>
<dbReference type="EMBL" id="CAJGYM010000139">
    <property type="protein sequence ID" value="CAD6198798.1"/>
    <property type="molecule type" value="Genomic_DNA"/>
</dbReference>
<dbReference type="Proteomes" id="UP000835052">
    <property type="component" value="Unassembled WGS sequence"/>
</dbReference>
<evidence type="ECO:0000313" key="2">
    <source>
        <dbReference type="EMBL" id="CAD6198798.1"/>
    </source>
</evidence>
<evidence type="ECO:0000256" key="1">
    <source>
        <dbReference type="SAM" id="Phobius"/>
    </source>
</evidence>
<feature type="transmembrane region" description="Helical" evidence="1">
    <location>
        <begin position="46"/>
        <end position="68"/>
    </location>
</feature>
<gene>
    <name evidence="2" type="ORF">CAUJ_LOCUS14704</name>
</gene>
<evidence type="ECO:0000313" key="3">
    <source>
        <dbReference type="Proteomes" id="UP000835052"/>
    </source>
</evidence>
<dbReference type="AlphaFoldDB" id="A0A8S1HU28"/>
<reference evidence="2" key="1">
    <citation type="submission" date="2020-10" db="EMBL/GenBank/DDBJ databases">
        <authorList>
            <person name="Kikuchi T."/>
        </authorList>
    </citation>
    <scope>NUCLEOTIDE SEQUENCE</scope>
    <source>
        <strain evidence="2">NKZ352</strain>
    </source>
</reference>
<keyword evidence="1" id="KW-0472">Membrane</keyword>
<sequence length="101" mass="11345">MFQDPRSTLNHQQRATARIPMSLDATLANLNQTMTQVAHLLRAIELAVIVMAVVIAITLIACTGIFYYSKCKKYRILGEKTEIVVSRDGTYKKGKYDPEVV</sequence>
<protein>
    <submittedName>
        <fullName evidence="2">Uncharacterized protein</fullName>
    </submittedName>
</protein>
<dbReference type="OrthoDB" id="5785010at2759"/>